<protein>
    <recommendedName>
        <fullName evidence="3">Putative zinc-finger domain-containing protein</fullName>
    </recommendedName>
</protein>
<evidence type="ECO:0000313" key="5">
    <source>
        <dbReference type="Proteomes" id="UP000022835"/>
    </source>
</evidence>
<accession>A0A064CTH8</accession>
<gene>
    <name evidence="4" type="ORF">Y900_024620</name>
</gene>
<evidence type="ECO:0000259" key="3">
    <source>
        <dbReference type="Pfam" id="PF13490"/>
    </source>
</evidence>
<dbReference type="InterPro" id="IPR041916">
    <property type="entry name" value="Anti_sigma_zinc_sf"/>
</dbReference>
<sequence>MTTVDGPSSPGDAHPYALWDAAYVLGSLSSAERRDFETHLRACPSCVDAVGDLGGMPALLGQIDRGYVDTLDECGGRAGLLPLREDLLAKVSARRRRSRTATWTWSAGAALVAGLTVVALQSNPIVVTPAPAQTAALTMTPMRLVPLTATVTLTRRTWGTRIEMQCIYEAGPMDVDYDGGEASHTLAMVAVGRDGSHTPLATWTARIGMPATPGGSTSMRLDEIASVQIVSVDAGAVLLERDL</sequence>
<keyword evidence="2" id="KW-0804">Transcription</keyword>
<keyword evidence="5" id="KW-1185">Reference proteome</keyword>
<organism evidence="4 5">
    <name type="scientific">Mycolicibacterium aromaticivorans JS19b1 = JCM 16368</name>
    <dbReference type="NCBI Taxonomy" id="1440774"/>
    <lineage>
        <taxon>Bacteria</taxon>
        <taxon>Bacillati</taxon>
        <taxon>Actinomycetota</taxon>
        <taxon>Actinomycetes</taxon>
        <taxon>Mycobacteriales</taxon>
        <taxon>Mycobacteriaceae</taxon>
        <taxon>Mycolicibacterium</taxon>
    </lineage>
</organism>
<evidence type="ECO:0000256" key="1">
    <source>
        <dbReference type="ARBA" id="ARBA00023015"/>
    </source>
</evidence>
<dbReference type="Proteomes" id="UP000022835">
    <property type="component" value="Unassembled WGS sequence"/>
</dbReference>
<dbReference type="InterPro" id="IPR027383">
    <property type="entry name" value="Znf_put"/>
</dbReference>
<dbReference type="OrthoDB" id="5242431at2"/>
<feature type="domain" description="Putative zinc-finger" evidence="3">
    <location>
        <begin position="22"/>
        <end position="46"/>
    </location>
</feature>
<name>A0A064CTH8_9MYCO</name>
<dbReference type="Pfam" id="PF13490">
    <property type="entry name" value="zf-HC2"/>
    <property type="match status" value="1"/>
</dbReference>
<evidence type="ECO:0000313" key="4">
    <source>
        <dbReference type="EMBL" id="KDF02024.1"/>
    </source>
</evidence>
<dbReference type="eggNOG" id="COG1595">
    <property type="taxonomic scope" value="Bacteria"/>
</dbReference>
<proteinExistence type="predicted"/>
<dbReference type="Gene3D" id="1.10.10.1320">
    <property type="entry name" value="Anti-sigma factor, zinc-finger domain"/>
    <property type="match status" value="1"/>
</dbReference>
<dbReference type="RefSeq" id="WP_036347660.1">
    <property type="nucleotide sequence ID" value="NZ_JALN02000001.1"/>
</dbReference>
<dbReference type="STRING" id="1440774.Y900_024620"/>
<comment type="caution">
    <text evidence="4">The sequence shown here is derived from an EMBL/GenBank/DDBJ whole genome shotgun (WGS) entry which is preliminary data.</text>
</comment>
<keyword evidence="1" id="KW-0805">Transcription regulation</keyword>
<dbReference type="AlphaFoldDB" id="A0A064CTH8"/>
<dbReference type="EMBL" id="JALN02000001">
    <property type="protein sequence ID" value="KDF02024.1"/>
    <property type="molecule type" value="Genomic_DNA"/>
</dbReference>
<reference evidence="4" key="1">
    <citation type="submission" date="2014-05" db="EMBL/GenBank/DDBJ databases">
        <title>Genome sequence of Mycobacterium aromaticivorans strain JS19b1T (= DSM 45407T).</title>
        <authorList>
            <person name="Kwak Y."/>
            <person name="Park G.-S."/>
            <person name="Li Q.X."/>
            <person name="Lee S.-E."/>
            <person name="Shin J.-H."/>
        </authorList>
    </citation>
    <scope>NUCLEOTIDE SEQUENCE [LARGE SCALE GENOMIC DNA]</scope>
    <source>
        <strain evidence="4">JS19b1</strain>
    </source>
</reference>
<evidence type="ECO:0000256" key="2">
    <source>
        <dbReference type="ARBA" id="ARBA00023163"/>
    </source>
</evidence>